<feature type="chain" id="PRO_5042895100" description="TraB/GumN family protein" evidence="1">
    <location>
        <begin position="25"/>
        <end position="292"/>
    </location>
</feature>
<dbReference type="EMBL" id="AP025523">
    <property type="protein sequence ID" value="BDE05288.1"/>
    <property type="molecule type" value="Genomic_DNA"/>
</dbReference>
<dbReference type="CDD" id="cd14789">
    <property type="entry name" value="Tiki"/>
    <property type="match status" value="1"/>
</dbReference>
<evidence type="ECO:0008006" key="4">
    <source>
        <dbReference type="Google" id="ProtNLM"/>
    </source>
</evidence>
<evidence type="ECO:0000256" key="1">
    <source>
        <dbReference type="SAM" id="SignalP"/>
    </source>
</evidence>
<dbReference type="KEGG" id="vab:WPS_05640"/>
<keyword evidence="3" id="KW-1185">Reference proteome</keyword>
<dbReference type="AlphaFoldDB" id="A0AAN1XW24"/>
<accession>A0AAN1XW24</accession>
<dbReference type="InterPro" id="IPR002816">
    <property type="entry name" value="TraB/PrgY/GumN_fam"/>
</dbReference>
<reference evidence="2 3" key="1">
    <citation type="journal article" date="2022" name="ISME Commun">
        <title>Vulcanimicrobium alpinus gen. nov. sp. nov., the first cultivated representative of the candidate phylum 'Eremiobacterota', is a metabolically versatile aerobic anoxygenic phototroph.</title>
        <authorList>
            <person name="Yabe S."/>
            <person name="Muto K."/>
            <person name="Abe K."/>
            <person name="Yokota A."/>
            <person name="Staudigel H."/>
            <person name="Tebo B.M."/>
        </authorList>
    </citation>
    <scope>NUCLEOTIDE SEQUENCE [LARGE SCALE GENOMIC DNA]</scope>
    <source>
        <strain evidence="2 3">WC8-2</strain>
    </source>
</reference>
<keyword evidence="1" id="KW-0732">Signal</keyword>
<dbReference type="PANTHER" id="PTHR40590:SF1">
    <property type="entry name" value="CYTOPLASMIC PROTEIN"/>
    <property type="match status" value="1"/>
</dbReference>
<sequence>MHPLRRVATLACALFFAAAGAASADPALWVVESPHAKVYLFGTVHVLRPQQSWHTAPLDAALAESAELWLEVTNADDPQAAAPIVRSLGIDAAHPLSTKLSKTDLARVDNAAKAIGAPAGEAAFEPFRPWLASLTFSVVPLLKAGYDPKSGVDMQLKSAFQARGKPVRGFETIDQQMHFFADLPADQEVALLDATLDRVDSAATVLDSLVAAWSAGDVDRFAALENDDMFRCAPGLYDRLVVQRNAAWARQLDARLHDPGISFVAVGAAHLAGAASVQSRLAALGYRVRRVQ</sequence>
<protein>
    <recommendedName>
        <fullName evidence="4">TraB/GumN family protein</fullName>
    </recommendedName>
</protein>
<dbReference type="Proteomes" id="UP001317532">
    <property type="component" value="Chromosome"/>
</dbReference>
<dbReference type="Pfam" id="PF01963">
    <property type="entry name" value="TraB_PrgY_gumN"/>
    <property type="match status" value="1"/>
</dbReference>
<evidence type="ECO:0000313" key="3">
    <source>
        <dbReference type="Proteomes" id="UP001317532"/>
    </source>
</evidence>
<organism evidence="2 3">
    <name type="scientific">Vulcanimicrobium alpinum</name>
    <dbReference type="NCBI Taxonomy" id="3016050"/>
    <lineage>
        <taxon>Bacteria</taxon>
        <taxon>Bacillati</taxon>
        <taxon>Vulcanimicrobiota</taxon>
        <taxon>Vulcanimicrobiia</taxon>
        <taxon>Vulcanimicrobiales</taxon>
        <taxon>Vulcanimicrobiaceae</taxon>
        <taxon>Vulcanimicrobium</taxon>
    </lineage>
</organism>
<dbReference type="PANTHER" id="PTHR40590">
    <property type="entry name" value="CYTOPLASMIC PROTEIN-RELATED"/>
    <property type="match status" value="1"/>
</dbReference>
<evidence type="ECO:0000313" key="2">
    <source>
        <dbReference type="EMBL" id="BDE05288.1"/>
    </source>
</evidence>
<dbReference type="InterPro" id="IPR047111">
    <property type="entry name" value="YbaP-like"/>
</dbReference>
<dbReference type="RefSeq" id="WP_317996341.1">
    <property type="nucleotide sequence ID" value="NZ_AP025523.1"/>
</dbReference>
<gene>
    <name evidence="2" type="ORF">WPS_05640</name>
</gene>
<feature type="signal peptide" evidence="1">
    <location>
        <begin position="1"/>
        <end position="24"/>
    </location>
</feature>
<proteinExistence type="predicted"/>
<name>A0AAN1XW24_UNVUL</name>